<sequence length="285" mass="33527">MSIKSALSKLPPVNRLYKFEKPTILDSDLYKRLPEAYKKFYKEWRLTLPSPVHYKPKQGKWEKNINSGQINPVQNIPILPLYPVESNEGLWGGEGVVKGYVKPKNKYAEKSAKLWFPILKRSVIYSEVLDKRMSTIVTGRTIDLIIDHHGLDNYLLKSKACDIQSELGLKLKRKILMALYYKTLYKDDPAKQEEIYNKYKHYLADYTEEEIEWYGLNHYEALRKFEYLERSVVPQPLKHQFRKELIEEMKQQVVQEALSKQSMEQQVKATSKTSWIGKMNPFSKS</sequence>
<dbReference type="EMBL" id="QKKF02022243">
    <property type="protein sequence ID" value="RZF38535.1"/>
    <property type="molecule type" value="Genomic_DNA"/>
</dbReference>
<evidence type="ECO:0000313" key="1">
    <source>
        <dbReference type="EMBL" id="RZF38535.1"/>
    </source>
</evidence>
<reference evidence="1 2" key="1">
    <citation type="journal article" date="2017" name="Gigascience">
        <title>Genome sequence of the small brown planthopper, Laodelphax striatellus.</title>
        <authorList>
            <person name="Zhu J."/>
            <person name="Jiang F."/>
            <person name="Wang X."/>
            <person name="Yang P."/>
            <person name="Bao Y."/>
            <person name="Zhao W."/>
            <person name="Wang W."/>
            <person name="Lu H."/>
            <person name="Wang Q."/>
            <person name="Cui N."/>
            <person name="Li J."/>
            <person name="Chen X."/>
            <person name="Luo L."/>
            <person name="Yu J."/>
            <person name="Kang L."/>
            <person name="Cui F."/>
        </authorList>
    </citation>
    <scope>NUCLEOTIDE SEQUENCE [LARGE SCALE GENOMIC DNA]</scope>
    <source>
        <strain evidence="1">Lst14</strain>
    </source>
</reference>
<protein>
    <recommendedName>
        <fullName evidence="3">39S ribosomal protein L28, mitochondrial</fullName>
    </recommendedName>
</protein>
<accession>A0A482WYD1</accession>
<comment type="caution">
    <text evidence="1">The sequence shown here is derived from an EMBL/GenBank/DDBJ whole genome shotgun (WGS) entry which is preliminary data.</text>
</comment>
<evidence type="ECO:0000313" key="2">
    <source>
        <dbReference type="Proteomes" id="UP000291343"/>
    </source>
</evidence>
<dbReference type="InterPro" id="IPR026569">
    <property type="entry name" value="Ribosomal_bL28"/>
</dbReference>
<dbReference type="GO" id="GO:0003735">
    <property type="term" value="F:structural constituent of ribosome"/>
    <property type="evidence" value="ECO:0007669"/>
    <property type="project" value="InterPro"/>
</dbReference>
<proteinExistence type="predicted"/>
<dbReference type="STRING" id="195883.A0A482WYD1"/>
<dbReference type="PANTHER" id="PTHR13528">
    <property type="entry name" value="39S RIBOSOMAL PROTEIN L28, MITOCHONDRIAL"/>
    <property type="match status" value="1"/>
</dbReference>
<dbReference type="InParanoid" id="A0A482WYD1"/>
<name>A0A482WYD1_LAOST</name>
<dbReference type="SMR" id="A0A482WYD1"/>
<dbReference type="GO" id="GO:0005762">
    <property type="term" value="C:mitochondrial large ribosomal subunit"/>
    <property type="evidence" value="ECO:0007669"/>
    <property type="project" value="TreeGrafter"/>
</dbReference>
<organism evidence="1 2">
    <name type="scientific">Laodelphax striatellus</name>
    <name type="common">Small brown planthopper</name>
    <name type="synonym">Delphax striatella</name>
    <dbReference type="NCBI Taxonomy" id="195883"/>
    <lineage>
        <taxon>Eukaryota</taxon>
        <taxon>Metazoa</taxon>
        <taxon>Ecdysozoa</taxon>
        <taxon>Arthropoda</taxon>
        <taxon>Hexapoda</taxon>
        <taxon>Insecta</taxon>
        <taxon>Pterygota</taxon>
        <taxon>Neoptera</taxon>
        <taxon>Paraneoptera</taxon>
        <taxon>Hemiptera</taxon>
        <taxon>Auchenorrhyncha</taxon>
        <taxon>Fulgoroidea</taxon>
        <taxon>Delphacidae</taxon>
        <taxon>Criomorphinae</taxon>
        <taxon>Laodelphax</taxon>
    </lineage>
</organism>
<dbReference type="Proteomes" id="UP000291343">
    <property type="component" value="Unassembled WGS sequence"/>
</dbReference>
<dbReference type="FunCoup" id="A0A482WYD1">
    <property type="interactions" value="531"/>
</dbReference>
<evidence type="ECO:0008006" key="3">
    <source>
        <dbReference type="Google" id="ProtNLM"/>
    </source>
</evidence>
<keyword evidence="2" id="KW-1185">Reference proteome</keyword>
<gene>
    <name evidence="1" type="ORF">LSTR_LSTR006130</name>
</gene>
<dbReference type="AlphaFoldDB" id="A0A482WYD1"/>
<dbReference type="OrthoDB" id="361870at2759"/>
<dbReference type="PANTHER" id="PTHR13528:SF2">
    <property type="entry name" value="LARGE RIBOSOMAL SUBUNIT PROTEIN BL28M"/>
    <property type="match status" value="1"/>
</dbReference>